<evidence type="ECO:0000256" key="4">
    <source>
        <dbReference type="ARBA" id="ARBA00025742"/>
    </source>
</evidence>
<accession>A0A449DBV7</accession>
<reference evidence="7 8" key="1">
    <citation type="submission" date="2019-02" db="EMBL/GenBank/DDBJ databases">
        <authorList>
            <consortium name="Pathogen Informatics"/>
        </authorList>
    </citation>
    <scope>NUCLEOTIDE SEQUENCE [LARGE SCALE GENOMIC DNA]</scope>
    <source>
        <strain evidence="7 8">3012STDY7078520</strain>
    </source>
</reference>
<dbReference type="RefSeq" id="WP_190247403.1">
    <property type="nucleotide sequence ID" value="NZ_CAACXN010000018.1"/>
</dbReference>
<dbReference type="GO" id="GO:0004114">
    <property type="term" value="F:3',5'-cyclic-nucleotide phosphodiesterase activity"/>
    <property type="evidence" value="ECO:0007669"/>
    <property type="project" value="UniProtKB-EC"/>
</dbReference>
<dbReference type="Gene3D" id="3.60.21.10">
    <property type="match status" value="1"/>
</dbReference>
<dbReference type="PANTHER" id="PTHR42988:SF2">
    <property type="entry name" value="CYCLIC NUCLEOTIDE PHOSPHODIESTERASE CBUA0032-RELATED"/>
    <property type="match status" value="1"/>
</dbReference>
<evidence type="ECO:0000313" key="9">
    <source>
        <dbReference type="Proteomes" id="UP000594979"/>
    </source>
</evidence>
<dbReference type="KEGG" id="bcau:I6G59_03290"/>
<dbReference type="EC" id="3.1.4.17" evidence="7"/>
<proteinExistence type="inferred from homology"/>
<sequence>MTDTCVLHLSDVHATVDGRLYDRVDGIARLDTVGDCVRESGIAPDVVVITGDLVERGHAAAYPELARALLRLEERVEAPVLTVLGNHDDPAHARVLPGHASAHHRLVHLADLRILLLDSSSGMLGRDQIAWVREAIAQPYGRGTLLALHHPPLASPLAGPAGLVDAPELLAAIAGSDVRAILAGHLHHPLTANLSGVSVSVGPSLAYHRVMNAGPGFVAGHDSPMLSLVHLLADTIAVTTVDLHAPPSLFSTPVSAGPLTAPLTTPLTTSR</sequence>
<organism evidence="7 8">
    <name type="scientific">Brevibacterium casei</name>
    <dbReference type="NCBI Taxonomy" id="33889"/>
    <lineage>
        <taxon>Bacteria</taxon>
        <taxon>Bacillati</taxon>
        <taxon>Actinomycetota</taxon>
        <taxon>Actinomycetes</taxon>
        <taxon>Micrococcales</taxon>
        <taxon>Brevibacteriaceae</taxon>
        <taxon>Brevibacterium</taxon>
    </lineage>
</organism>
<evidence type="ECO:0000313" key="8">
    <source>
        <dbReference type="Proteomes" id="UP000386281"/>
    </source>
</evidence>
<dbReference type="GO" id="GO:0046872">
    <property type="term" value="F:metal ion binding"/>
    <property type="evidence" value="ECO:0007669"/>
    <property type="project" value="UniProtKB-KW"/>
</dbReference>
<dbReference type="InterPro" id="IPR004843">
    <property type="entry name" value="Calcineurin-like_PHP"/>
</dbReference>
<keyword evidence="1" id="KW-0479">Metal-binding</keyword>
<dbReference type="AlphaFoldDB" id="A0A449DBV7"/>
<evidence type="ECO:0000313" key="7">
    <source>
        <dbReference type="EMBL" id="VEW15024.1"/>
    </source>
</evidence>
<evidence type="ECO:0000256" key="2">
    <source>
        <dbReference type="ARBA" id="ARBA00022801"/>
    </source>
</evidence>
<dbReference type="PANTHER" id="PTHR42988">
    <property type="entry name" value="PHOSPHOHYDROLASE"/>
    <property type="match status" value="1"/>
</dbReference>
<dbReference type="SUPFAM" id="SSF56300">
    <property type="entry name" value="Metallo-dependent phosphatases"/>
    <property type="match status" value="1"/>
</dbReference>
<dbReference type="Pfam" id="PF00149">
    <property type="entry name" value="Metallophos"/>
    <property type="match status" value="1"/>
</dbReference>
<comment type="similarity">
    <text evidence="4">Belongs to the cyclic nucleotide phosphodiesterase class-III family.</text>
</comment>
<feature type="domain" description="Calcineurin-like phosphoesterase" evidence="5">
    <location>
        <begin position="6"/>
        <end position="189"/>
    </location>
</feature>
<dbReference type="EMBL" id="CAACXN010000018">
    <property type="protein sequence ID" value="VEW15024.1"/>
    <property type="molecule type" value="Genomic_DNA"/>
</dbReference>
<keyword evidence="3" id="KW-0408">Iron</keyword>
<dbReference type="Proteomes" id="UP000594979">
    <property type="component" value="Chromosome"/>
</dbReference>
<evidence type="ECO:0000256" key="3">
    <source>
        <dbReference type="ARBA" id="ARBA00023004"/>
    </source>
</evidence>
<evidence type="ECO:0000313" key="6">
    <source>
        <dbReference type="EMBL" id="QPS34372.1"/>
    </source>
</evidence>
<gene>
    <name evidence="7" type="primary">cpdA</name>
    <name evidence="6" type="ORF">I6G59_03290</name>
    <name evidence="7" type="ORF">NCTC12391_03175</name>
</gene>
<evidence type="ECO:0000256" key="1">
    <source>
        <dbReference type="ARBA" id="ARBA00022723"/>
    </source>
</evidence>
<dbReference type="Proteomes" id="UP000386281">
    <property type="component" value="Unassembled WGS sequence"/>
</dbReference>
<protein>
    <submittedName>
        <fullName evidence="7">3',5'-cyclic adenosine monophosphate phosphodiesterase CpdA</fullName>
        <ecNumber evidence="7">3.1.4.17</ecNumber>
    </submittedName>
    <submittedName>
        <fullName evidence="6">Metallophosphoesterase</fullName>
    </submittedName>
</protein>
<dbReference type="EMBL" id="CP065682">
    <property type="protein sequence ID" value="QPS34372.1"/>
    <property type="molecule type" value="Genomic_DNA"/>
</dbReference>
<evidence type="ECO:0000259" key="5">
    <source>
        <dbReference type="Pfam" id="PF00149"/>
    </source>
</evidence>
<reference evidence="6 9" key="2">
    <citation type="submission" date="2020-12" db="EMBL/GenBank/DDBJ databases">
        <title>FDA dAtabase for Regulatory Grade micrObial Sequences (FDA-ARGOS): Supporting development and validation of Infectious Disease Dx tests.</title>
        <authorList>
            <person name="Sproer C."/>
            <person name="Gronow S."/>
            <person name="Severitt S."/>
            <person name="Schroder I."/>
            <person name="Tallon L."/>
            <person name="Sadzewicz L."/>
            <person name="Zhao X."/>
            <person name="Boylan J."/>
            <person name="Ott S."/>
            <person name="Bowen H."/>
            <person name="Vavikolanu K."/>
            <person name="Mehta A."/>
            <person name="Aluvathingal J."/>
            <person name="Nadendla S."/>
            <person name="Lowell S."/>
            <person name="Myers T."/>
            <person name="Yan Y."/>
            <person name="Sichtig H."/>
        </authorList>
    </citation>
    <scope>NUCLEOTIDE SEQUENCE [LARGE SCALE GENOMIC DNA]</scope>
    <source>
        <strain evidence="6 9">FDAARGOS_902</strain>
    </source>
</reference>
<dbReference type="InterPro" id="IPR029052">
    <property type="entry name" value="Metallo-depent_PP-like"/>
</dbReference>
<dbReference type="InterPro" id="IPR050884">
    <property type="entry name" value="CNP_phosphodiesterase-III"/>
</dbReference>
<name>A0A449DBV7_9MICO</name>
<keyword evidence="2 7" id="KW-0378">Hydrolase</keyword>